<feature type="domain" description="TPM" evidence="1">
    <location>
        <begin position="13"/>
        <end position="128"/>
    </location>
</feature>
<reference evidence="2 3" key="1">
    <citation type="submission" date="2024-03" db="EMBL/GenBank/DDBJ databases">
        <title>Ignisphaera cupida sp. nov., a hyperthermophilic hydrolytic archaeon from a hot spring of Kamchatka, and proposal of Ignisphaeraceae fam. nov.</title>
        <authorList>
            <person name="Podosokorskaya O.A."/>
            <person name="Elcheninov A.G."/>
            <person name="Maltseva A.I."/>
            <person name="Zayulina K.S."/>
            <person name="Novikov A."/>
            <person name="Merkel A.Y."/>
        </authorList>
    </citation>
    <scope>NUCLEOTIDE SEQUENCE [LARGE SCALE GENOMIC DNA]</scope>
    <source>
        <strain evidence="2 3">38H-sp</strain>
    </source>
</reference>
<evidence type="ECO:0000313" key="2">
    <source>
        <dbReference type="EMBL" id="MEM5948473.1"/>
    </source>
</evidence>
<evidence type="ECO:0000313" key="3">
    <source>
        <dbReference type="Proteomes" id="UP001466331"/>
    </source>
</evidence>
<dbReference type="EMBL" id="JBCHKQ010000003">
    <property type="protein sequence ID" value="MEM5948473.1"/>
    <property type="molecule type" value="Genomic_DNA"/>
</dbReference>
<dbReference type="Gene3D" id="3.10.310.50">
    <property type="match status" value="1"/>
</dbReference>
<dbReference type="InterPro" id="IPR007621">
    <property type="entry name" value="TPM_dom"/>
</dbReference>
<sequence>MEVGKRSANPVFFLTKEEQNAVLEAIKEVESRSICEIRVHIARSFKGDVLDAAKRVFNKLGMYKTRKRTGVLLYFAVKNKAFAIIGDKGINEKAGEDFWRDTAVKMEEFFRQGRFGEGIVAGIREVGAVLEKYFPYEAGDTNELPDDISFGK</sequence>
<dbReference type="Proteomes" id="UP001466331">
    <property type="component" value="Unassembled WGS sequence"/>
</dbReference>
<dbReference type="PANTHER" id="PTHR30373:SF8">
    <property type="entry name" value="BLL7265 PROTEIN"/>
    <property type="match status" value="1"/>
</dbReference>
<keyword evidence="3" id="KW-1185">Reference proteome</keyword>
<dbReference type="PANTHER" id="PTHR30373">
    <property type="entry name" value="UPF0603 PROTEIN YGCG"/>
    <property type="match status" value="1"/>
</dbReference>
<dbReference type="RefSeq" id="WP_420069918.1">
    <property type="nucleotide sequence ID" value="NZ_JBCHKQ010000003.1"/>
</dbReference>
<protein>
    <submittedName>
        <fullName evidence="2">TPM domain-containing protein</fullName>
    </submittedName>
</protein>
<gene>
    <name evidence="2" type="ORF">WKV44_07935</name>
</gene>
<dbReference type="Pfam" id="PF04536">
    <property type="entry name" value="TPM_phosphatase"/>
    <property type="match status" value="1"/>
</dbReference>
<organism evidence="2 3">
    <name type="scientific">Rarispira pelagica</name>
    <dbReference type="NCBI Taxonomy" id="3141764"/>
    <lineage>
        <taxon>Bacteria</taxon>
        <taxon>Pseudomonadati</taxon>
        <taxon>Spirochaetota</taxon>
        <taxon>Spirochaetia</taxon>
        <taxon>Winmispirales</taxon>
        <taxon>Winmispiraceae</taxon>
        <taxon>Rarispira</taxon>
    </lineage>
</organism>
<name>A0ABU9UCS3_9SPIR</name>
<evidence type="ECO:0000259" key="1">
    <source>
        <dbReference type="Pfam" id="PF04536"/>
    </source>
</evidence>
<proteinExistence type="predicted"/>
<comment type="caution">
    <text evidence="2">The sequence shown here is derived from an EMBL/GenBank/DDBJ whole genome shotgun (WGS) entry which is preliminary data.</text>
</comment>
<accession>A0ABU9UCS3</accession>